<reference evidence="3" key="1">
    <citation type="journal article" date="2019" name="Int. J. Syst. Evol. Microbiol.">
        <title>The Global Catalogue of Microorganisms (GCM) 10K type strain sequencing project: providing services to taxonomists for standard genome sequencing and annotation.</title>
        <authorList>
            <consortium name="The Broad Institute Genomics Platform"/>
            <consortium name="The Broad Institute Genome Sequencing Center for Infectious Disease"/>
            <person name="Wu L."/>
            <person name="Ma J."/>
        </authorList>
    </citation>
    <scope>NUCLEOTIDE SEQUENCE [LARGE SCALE GENOMIC DNA]</scope>
    <source>
        <strain evidence="3">JCM 16545</strain>
    </source>
</reference>
<keyword evidence="3" id="KW-1185">Reference proteome</keyword>
<dbReference type="RefSeq" id="WP_377094105.1">
    <property type="nucleotide sequence ID" value="NZ_JBHSJM010000001.1"/>
</dbReference>
<protein>
    <recommendedName>
        <fullName evidence="4">Lipoprotein</fullName>
    </recommendedName>
</protein>
<feature type="chain" id="PRO_5047109150" description="Lipoprotein" evidence="1">
    <location>
        <begin position="21"/>
        <end position="259"/>
    </location>
</feature>
<feature type="signal peptide" evidence="1">
    <location>
        <begin position="1"/>
        <end position="20"/>
    </location>
</feature>
<sequence>MNWKKLLFVGLLGASLSLFNSCSTHYSSGASAPNSAESSDAARLRSEATLRSGLGTGFGEEVESSISYTKFTRNGSKPSSVNVIYYNDKLGVDAMTHGSKVIGGAMQKSSDGLVEWGVKSQWSYAKNIHSEGKRFVIGKAGSKYSLVVKNIFHSRVEVVLSVDGIDVMDGKSASVKKRGYIINPGQTLEVKGFRTSEQAVASFEYSSVAESYSHLRHGDTRNVGVIGMAVYPEKIKLSWLMRNAETQRREQASAFAEAP</sequence>
<evidence type="ECO:0000313" key="2">
    <source>
        <dbReference type="EMBL" id="MFD2276442.1"/>
    </source>
</evidence>
<evidence type="ECO:0008006" key="4">
    <source>
        <dbReference type="Google" id="ProtNLM"/>
    </source>
</evidence>
<evidence type="ECO:0000256" key="1">
    <source>
        <dbReference type="SAM" id="SignalP"/>
    </source>
</evidence>
<evidence type="ECO:0000313" key="3">
    <source>
        <dbReference type="Proteomes" id="UP001597297"/>
    </source>
</evidence>
<dbReference type="Proteomes" id="UP001597297">
    <property type="component" value="Unassembled WGS sequence"/>
</dbReference>
<accession>A0ABW5E215</accession>
<dbReference type="EMBL" id="JBHUJC010000024">
    <property type="protein sequence ID" value="MFD2276442.1"/>
    <property type="molecule type" value="Genomic_DNA"/>
</dbReference>
<name>A0ABW5E215_9BACT</name>
<keyword evidence="1" id="KW-0732">Signal</keyword>
<gene>
    <name evidence="2" type="ORF">ACFSQZ_08170</name>
</gene>
<organism evidence="2 3">
    <name type="scientific">Rubritalea spongiae</name>
    <dbReference type="NCBI Taxonomy" id="430797"/>
    <lineage>
        <taxon>Bacteria</taxon>
        <taxon>Pseudomonadati</taxon>
        <taxon>Verrucomicrobiota</taxon>
        <taxon>Verrucomicrobiia</taxon>
        <taxon>Verrucomicrobiales</taxon>
        <taxon>Rubritaleaceae</taxon>
        <taxon>Rubritalea</taxon>
    </lineage>
</organism>
<proteinExistence type="predicted"/>
<comment type="caution">
    <text evidence="2">The sequence shown here is derived from an EMBL/GenBank/DDBJ whole genome shotgun (WGS) entry which is preliminary data.</text>
</comment>